<comment type="caution">
    <text evidence="3">The sequence shown here is derived from an EMBL/GenBank/DDBJ whole genome shotgun (WGS) entry which is preliminary data.</text>
</comment>
<dbReference type="RefSeq" id="WP_084766362.1">
    <property type="nucleotide sequence ID" value="NZ_CAWLVK010000016.1"/>
</dbReference>
<keyword evidence="2" id="KW-0472">Membrane</keyword>
<evidence type="ECO:0000256" key="1">
    <source>
        <dbReference type="SAM" id="Coils"/>
    </source>
</evidence>
<keyword evidence="1" id="KW-0175">Coiled coil</keyword>
<organism evidence="3 4">
    <name type="scientific">Xenorhabdus cabanillasii JM26</name>
    <dbReference type="NCBI Taxonomy" id="1427517"/>
    <lineage>
        <taxon>Bacteria</taxon>
        <taxon>Pseudomonadati</taxon>
        <taxon>Pseudomonadota</taxon>
        <taxon>Gammaproteobacteria</taxon>
        <taxon>Enterobacterales</taxon>
        <taxon>Morganellaceae</taxon>
        <taxon>Xenorhabdus</taxon>
    </lineage>
</organism>
<accession>W1IQ49</accession>
<dbReference type="OrthoDB" id="6623608at2"/>
<evidence type="ECO:0000256" key="2">
    <source>
        <dbReference type="SAM" id="Phobius"/>
    </source>
</evidence>
<feature type="transmembrane region" description="Helical" evidence="2">
    <location>
        <begin position="82"/>
        <end position="111"/>
    </location>
</feature>
<gene>
    <name evidence="3" type="ORF">XCR1_1120006</name>
</gene>
<keyword evidence="2" id="KW-0812">Transmembrane</keyword>
<reference evidence="3 4" key="1">
    <citation type="submission" date="2013-11" db="EMBL/GenBank/DDBJ databases">
        <title>Draft genome sequence and annotation of the entomopathogenic bacterium, Xenorhabdus cabanillasi strain JM26.</title>
        <authorList>
            <person name="Gualtieri M."/>
            <person name="Ogier J.C."/>
            <person name="Pages S."/>
            <person name="Givaudan A."/>
            <person name="Gaudriault S."/>
        </authorList>
    </citation>
    <scope>NUCLEOTIDE SEQUENCE [LARGE SCALE GENOMIC DNA]</scope>
    <source>
        <strain evidence="3 4">JM26</strain>
    </source>
</reference>
<feature type="transmembrane region" description="Helical" evidence="2">
    <location>
        <begin position="145"/>
        <end position="163"/>
    </location>
</feature>
<protein>
    <recommendedName>
        <fullName evidence="5">5-bromo-4-chloroindolyl phosphate hydrolysis protein</fullName>
    </recommendedName>
</protein>
<dbReference type="InterPro" id="IPR018770">
    <property type="entry name" value="ChloroindolylP_hydrolase"/>
</dbReference>
<feature type="coiled-coil region" evidence="1">
    <location>
        <begin position="158"/>
        <end position="192"/>
    </location>
</feature>
<evidence type="ECO:0000313" key="4">
    <source>
        <dbReference type="Proteomes" id="UP000019197"/>
    </source>
</evidence>
<dbReference type="Proteomes" id="UP000019197">
    <property type="component" value="Unassembled WGS sequence"/>
</dbReference>
<proteinExistence type="predicted"/>
<evidence type="ECO:0000313" key="3">
    <source>
        <dbReference type="EMBL" id="CDL79350.1"/>
    </source>
</evidence>
<dbReference type="EMBL" id="CBXE010000016">
    <property type="protein sequence ID" value="CDL79350.1"/>
    <property type="molecule type" value="Genomic_DNA"/>
</dbReference>
<name>W1IQ49_9GAMM</name>
<keyword evidence="2" id="KW-1133">Transmembrane helix</keyword>
<evidence type="ECO:0008006" key="5">
    <source>
        <dbReference type="Google" id="ProtNLM"/>
    </source>
</evidence>
<dbReference type="AlphaFoldDB" id="W1IQ49"/>
<dbReference type="Pfam" id="PF10112">
    <property type="entry name" value="Halogen_Hydrol"/>
    <property type="match status" value="1"/>
</dbReference>
<feature type="transmembrane region" description="Helical" evidence="2">
    <location>
        <begin position="21"/>
        <end position="39"/>
    </location>
</feature>
<feature type="transmembrane region" description="Helical" evidence="2">
    <location>
        <begin position="123"/>
        <end position="139"/>
    </location>
</feature>
<sequence length="339" mass="38539">MGRLLRNGFIVDTIKAFIKRLLIHVIGLFTSSIVIGITTNSKLWEGIYNSSIEGLIVFSNYIGMVALWPPRNEHSSNVRQSFIIVLLLILCAFANLLPVFILLTGLAMLLIKSIGKQSVKGGRFVLLIIGCLTLVSALIKYFQLFPAWFCITYAVLLFAACNFERKKLNEEIKKVENEIKKAAEEATRKTIVKNNEQEEENTPDAFKEYYHQLALIMAHQPNVSLDMQPYLGKIEEKTRAIIACMKEDERDIPQGTTFLNRYLPMIKNAVESFTTLKQHQANSQQFQEAKLLTLQSLQEMSVAFSEMHQNLLSNNVDDLMADLKSMNQLVRAQGFELKK</sequence>